<dbReference type="InterPro" id="IPR012948">
    <property type="entry name" value="AARP2CN"/>
</dbReference>
<evidence type="ECO:0000313" key="13">
    <source>
        <dbReference type="EMBL" id="ETW28208.1"/>
    </source>
</evidence>
<feature type="compositionally biased region" description="Basic residues" evidence="11">
    <location>
        <begin position="1097"/>
        <end position="1109"/>
    </location>
</feature>
<sequence>MDDKKKHHKKKKVGKKSKKKKINKNGNNKKYHKAFAFSGGIKSAHRRKQHLFELEEKKLRVQKVYKEGNKSSPLIVVIQGAKGVGKSTLLKSLIKYYVGITINNIKGPISIFTKNLKRYTFIEVNDDILHMIDVAKIADICILVIDGSYGIELETLEFLNILYTHGLPKVLGVVTHLDKFKDSKSIRKRKKKLNKRYSEELVEGSKLFFLSGIQNNRYNKTEIRNLCKFLSVIKKPIISWREQHGYILGLKLDVDDLLINNQITSQKNNLQSELVHNENYVNHASYDNDNDNDEENEKKLTNFLTNCDEKIKISIEGYVYGSKIYKNQKVHIPNIGDVEIDNIQILQEPFKLDEQKKNPNIYAPMSDVGNLTFDFDNMYIHIPKNKVNFTREEFLLADQREETIPGDHSGEKNGNTLKDDEGGGDGDDDDDDVELKHKNTLDPNKSTVNRMEAHDIADILSFDNKISLDTFIYDFSYINRKNNLLYFRGDVINVIKREERKLDESCHLQEYEEHFYFIKNMLSTDIVEDKKRGCYSFMNEDNYYYDKLDTFRSDEEDIFIFNNLSISLYDIVDSNIVDNFFSRYDKVYRMFFKNRKRGNMGINSEGDDNNNNNSDDDNNINSDDNNNYSDDNNSNSDDNNSNSDDNNSNSDDNNSNSDDNNINSDDNNINSGDDNNLKDKDKGNIGNEINIKENLKKLKEEKLIEKEKFRETEKIGVLNSGYGSSVNIGEYVRIELNIEKKKLAILKNNLIICGGIQTYEEKDSLIHCRIKKHRWFPKLLRSNDPLIFSVGWRRYQSIPIYSISERNNVRLRYLKYTTEHMHCNCTFYGPLASVNSGILALYNYKKVPFYRICINGLIIETNNNLNIMKKLKLIGEPYKIFKNTAFVKNMFNSDLEVCKFLNCPVVTPSGIKGLIKNKINNNGDFRCTFADKIRMSDIVILKLYVNVKIKKFYYFDIENKIKSINELRYLYNIYVNHNNNYRSIPFRHFYHTKIQIKSKLLKDLPFKSKPKLFKKLQNHANLNNKQLTNNINNKKTKTDQINFNALPNPKLAAKWYQMLHTIKKNILDQKKAKSQLSYHKKLKEKLKIQQAKTQVVKQRKKISYKKGRK</sequence>
<keyword evidence="2" id="KW-0690">Ribosome biogenesis</keyword>
<dbReference type="AlphaFoldDB" id="A0A024VIT5"/>
<feature type="compositionally biased region" description="Low complexity" evidence="11">
    <location>
        <begin position="609"/>
        <end position="674"/>
    </location>
</feature>
<evidence type="ECO:0000256" key="10">
    <source>
        <dbReference type="ARBA" id="ARBA00061391"/>
    </source>
</evidence>
<evidence type="ECO:0000259" key="12">
    <source>
        <dbReference type="PROSITE" id="PS51714"/>
    </source>
</evidence>
<dbReference type="GO" id="GO:0034511">
    <property type="term" value="F:U3 snoRNA binding"/>
    <property type="evidence" value="ECO:0007669"/>
    <property type="project" value="TreeGrafter"/>
</dbReference>
<dbReference type="InterPro" id="IPR030387">
    <property type="entry name" value="G_Bms1/Tsr1_dom"/>
</dbReference>
<evidence type="ECO:0000256" key="8">
    <source>
        <dbReference type="ARBA" id="ARBA00023242"/>
    </source>
</evidence>
<dbReference type="GO" id="GO:0032040">
    <property type="term" value="C:small-subunit processome"/>
    <property type="evidence" value="ECO:0007669"/>
    <property type="project" value="UniProtKB-ARBA"/>
</dbReference>
<reference evidence="13 14" key="2">
    <citation type="submission" date="2013-02" db="EMBL/GenBank/DDBJ databases">
        <title>The Genome Sequence of Plasmodium falciparum FCH/4.</title>
        <authorList>
            <consortium name="The Broad Institute Genome Sequencing Platform"/>
            <consortium name="The Broad Institute Genome Sequencing Center for Infectious Disease"/>
            <person name="Neafsey D."/>
            <person name="Cheeseman I."/>
            <person name="Volkman S."/>
            <person name="Adams J."/>
            <person name="Walker B."/>
            <person name="Young S.K."/>
            <person name="Zeng Q."/>
            <person name="Gargeya S."/>
            <person name="Fitzgerald M."/>
            <person name="Haas B."/>
            <person name="Abouelleil A."/>
            <person name="Alvarado L."/>
            <person name="Arachchi H.M."/>
            <person name="Berlin A.M."/>
            <person name="Chapman S.B."/>
            <person name="Dewar J."/>
            <person name="Goldberg J."/>
            <person name="Griggs A."/>
            <person name="Gujja S."/>
            <person name="Hansen M."/>
            <person name="Howarth C."/>
            <person name="Imamovic A."/>
            <person name="Larimer J."/>
            <person name="McCowan C."/>
            <person name="Murphy C."/>
            <person name="Neiman D."/>
            <person name="Pearson M."/>
            <person name="Priest M."/>
            <person name="Roberts A."/>
            <person name="Saif S."/>
            <person name="Shea T."/>
            <person name="Sisk P."/>
            <person name="Sykes S."/>
            <person name="Wortman J."/>
            <person name="Nusbaum C."/>
            <person name="Birren B."/>
        </authorList>
    </citation>
    <scope>NUCLEOTIDE SEQUENCE [LARGE SCALE GENOMIC DNA]</scope>
    <source>
        <strain evidence="13 14">FCH/4</strain>
    </source>
</reference>
<dbReference type="GO" id="GO:0005654">
    <property type="term" value="C:nucleoplasm"/>
    <property type="evidence" value="ECO:0007669"/>
    <property type="project" value="UniProtKB-ARBA"/>
</dbReference>
<accession>A0A024VIT5</accession>
<dbReference type="Pfam" id="PF22298">
    <property type="entry name" value="Tsr1_G-like"/>
    <property type="match status" value="1"/>
</dbReference>
<dbReference type="PANTHER" id="PTHR12858">
    <property type="entry name" value="RIBOSOME BIOGENESIS PROTEIN"/>
    <property type="match status" value="1"/>
</dbReference>
<feature type="region of interest" description="Disordered" evidence="11">
    <location>
        <begin position="401"/>
        <end position="446"/>
    </location>
</feature>
<keyword evidence="3" id="KW-0597">Phosphoprotein</keyword>
<keyword evidence="8" id="KW-0539">Nucleus</keyword>
<feature type="compositionally biased region" description="Acidic residues" evidence="11">
    <location>
        <begin position="422"/>
        <end position="433"/>
    </location>
</feature>
<feature type="compositionally biased region" description="Basic and acidic residues" evidence="11">
    <location>
        <begin position="401"/>
        <end position="421"/>
    </location>
</feature>
<dbReference type="SUPFAM" id="SSF52540">
    <property type="entry name" value="P-loop containing nucleoside triphosphate hydrolases"/>
    <property type="match status" value="1"/>
</dbReference>
<dbReference type="InterPro" id="IPR027417">
    <property type="entry name" value="P-loop_NTPase"/>
</dbReference>
<feature type="region of interest" description="Disordered" evidence="11">
    <location>
        <begin position="599"/>
        <end position="685"/>
    </location>
</feature>
<dbReference type="EMBL" id="KI928026">
    <property type="protein sequence ID" value="ETW28208.1"/>
    <property type="molecule type" value="Genomic_DNA"/>
</dbReference>
<comment type="subcellular location">
    <subcellularLocation>
        <location evidence="1">Nucleus</location>
        <location evidence="1">Nucleolus</location>
    </subcellularLocation>
</comment>
<organism evidence="13 14">
    <name type="scientific">Plasmodium falciparum FCH/4</name>
    <dbReference type="NCBI Taxonomy" id="1036724"/>
    <lineage>
        <taxon>Eukaryota</taxon>
        <taxon>Sar</taxon>
        <taxon>Alveolata</taxon>
        <taxon>Apicomplexa</taxon>
        <taxon>Aconoidasida</taxon>
        <taxon>Haemosporida</taxon>
        <taxon>Plasmodiidae</taxon>
        <taxon>Plasmodium</taxon>
        <taxon>Plasmodium (Laverania)</taxon>
    </lineage>
</organism>
<dbReference type="GO" id="GO:0030686">
    <property type="term" value="C:90S preribosome"/>
    <property type="evidence" value="ECO:0007669"/>
    <property type="project" value="TreeGrafter"/>
</dbReference>
<protein>
    <recommendedName>
        <fullName evidence="12">Bms1-type G domain-containing protein</fullName>
    </recommendedName>
</protein>
<dbReference type="InterPro" id="IPR039761">
    <property type="entry name" value="Bms1/Tsr1"/>
</dbReference>
<dbReference type="SMART" id="SM00785">
    <property type="entry name" value="AARP2CN"/>
    <property type="match status" value="1"/>
</dbReference>
<evidence type="ECO:0000313" key="14">
    <source>
        <dbReference type="Proteomes" id="UP000030656"/>
    </source>
</evidence>
<dbReference type="GO" id="GO:0000462">
    <property type="term" value="P:maturation of SSU-rRNA from tricistronic rRNA transcript (SSU-rRNA, 5.8S rRNA, LSU-rRNA)"/>
    <property type="evidence" value="ECO:0007669"/>
    <property type="project" value="TreeGrafter"/>
</dbReference>
<evidence type="ECO:0000256" key="4">
    <source>
        <dbReference type="ARBA" id="ARBA00022741"/>
    </source>
</evidence>
<evidence type="ECO:0000256" key="11">
    <source>
        <dbReference type="SAM" id="MobiDB-lite"/>
    </source>
</evidence>
<feature type="domain" description="Bms1-type G" evidence="12">
    <location>
        <begin position="72"/>
        <end position="236"/>
    </location>
</feature>
<evidence type="ECO:0000256" key="3">
    <source>
        <dbReference type="ARBA" id="ARBA00022553"/>
    </source>
</evidence>
<evidence type="ECO:0000256" key="2">
    <source>
        <dbReference type="ARBA" id="ARBA00022517"/>
    </source>
</evidence>
<dbReference type="PROSITE" id="PS51714">
    <property type="entry name" value="G_BMS1"/>
    <property type="match status" value="1"/>
</dbReference>
<dbReference type="GO" id="GO:0005524">
    <property type="term" value="F:ATP binding"/>
    <property type="evidence" value="ECO:0007669"/>
    <property type="project" value="UniProtKB-KW"/>
</dbReference>
<dbReference type="GO" id="GO:0005525">
    <property type="term" value="F:GTP binding"/>
    <property type="evidence" value="ECO:0007669"/>
    <property type="project" value="UniProtKB-KW"/>
</dbReference>
<keyword evidence="7" id="KW-0342">GTP-binding</keyword>
<dbReference type="Gene3D" id="3.40.50.300">
    <property type="entry name" value="P-loop containing nucleotide triphosphate hydrolases"/>
    <property type="match status" value="1"/>
</dbReference>
<keyword evidence="6" id="KW-0067">ATP-binding</keyword>
<dbReference type="Pfam" id="PF08142">
    <property type="entry name" value="AARP2CN"/>
    <property type="match status" value="1"/>
</dbReference>
<reference evidence="13 14" key="1">
    <citation type="submission" date="2013-02" db="EMBL/GenBank/DDBJ databases">
        <title>The Genome Annotation of Plasmodium falciparum FCH/4.</title>
        <authorList>
            <consortium name="The Broad Institute Genome Sequencing Platform"/>
            <consortium name="The Broad Institute Genome Sequencing Center for Infectious Disease"/>
            <person name="Neafsey D."/>
            <person name="Hoffman S."/>
            <person name="Volkman S."/>
            <person name="Rosenthal P."/>
            <person name="Walker B."/>
            <person name="Young S.K."/>
            <person name="Zeng Q."/>
            <person name="Gargeya S."/>
            <person name="Fitzgerald M."/>
            <person name="Haas B."/>
            <person name="Abouelleil A."/>
            <person name="Allen A.W."/>
            <person name="Alvarado L."/>
            <person name="Arachchi H.M."/>
            <person name="Berlin A.M."/>
            <person name="Chapman S.B."/>
            <person name="Gainer-Dewar J."/>
            <person name="Goldberg J."/>
            <person name="Griggs A."/>
            <person name="Gujja S."/>
            <person name="Hansen M."/>
            <person name="Howarth C."/>
            <person name="Imamovic A."/>
            <person name="Ireland A."/>
            <person name="Larimer J."/>
            <person name="McCowan C."/>
            <person name="Murphy C."/>
            <person name="Pearson M."/>
            <person name="Poon T.W."/>
            <person name="Priest M."/>
            <person name="Roberts A."/>
            <person name="Saif S."/>
            <person name="Shea T."/>
            <person name="Sisk P."/>
            <person name="Sykes S."/>
            <person name="Wortman J."/>
            <person name="Nusbaum C."/>
            <person name="Birren B."/>
        </authorList>
    </citation>
    <scope>NUCLEOTIDE SEQUENCE [LARGE SCALE GENOMIC DNA]</scope>
    <source>
        <strain evidence="13 14">FCH/4</strain>
    </source>
</reference>
<evidence type="ECO:0000256" key="9">
    <source>
        <dbReference type="ARBA" id="ARBA00049117"/>
    </source>
</evidence>
<dbReference type="OrthoDB" id="10260897at2759"/>
<proteinExistence type="inferred from homology"/>
<dbReference type="Pfam" id="PF04950">
    <property type="entry name" value="RIBIOP_C"/>
    <property type="match status" value="1"/>
</dbReference>
<feature type="region of interest" description="Disordered" evidence="11">
    <location>
        <begin position="1088"/>
        <end position="1109"/>
    </location>
</feature>
<name>A0A024VIT5_PLAFA</name>
<comment type="catalytic activity">
    <reaction evidence="9">
        <text>GTP + H2O = GDP + phosphate + H(+)</text>
        <dbReference type="Rhea" id="RHEA:19669"/>
        <dbReference type="ChEBI" id="CHEBI:15377"/>
        <dbReference type="ChEBI" id="CHEBI:15378"/>
        <dbReference type="ChEBI" id="CHEBI:37565"/>
        <dbReference type="ChEBI" id="CHEBI:43474"/>
        <dbReference type="ChEBI" id="CHEBI:58189"/>
    </reaction>
    <physiologicalReaction direction="left-to-right" evidence="9">
        <dbReference type="Rhea" id="RHEA:19670"/>
    </physiologicalReaction>
</comment>
<dbReference type="FunFam" id="3.40.50.300:FF:000105">
    <property type="entry name" value="BMS1 ribosome biogenesis factor"/>
    <property type="match status" value="1"/>
</dbReference>
<keyword evidence="5" id="KW-0378">Hydrolase</keyword>
<keyword evidence="4" id="KW-0547">Nucleotide-binding</keyword>
<evidence type="ECO:0000256" key="5">
    <source>
        <dbReference type="ARBA" id="ARBA00022801"/>
    </source>
</evidence>
<feature type="region of interest" description="Disordered" evidence="11">
    <location>
        <begin position="1"/>
        <end position="28"/>
    </location>
</feature>
<dbReference type="PANTHER" id="PTHR12858:SF2">
    <property type="entry name" value="RIBOSOME BIOGENESIS PROTEIN BMS1 HOMOLOG"/>
    <property type="match status" value="1"/>
</dbReference>
<evidence type="ECO:0000256" key="7">
    <source>
        <dbReference type="ARBA" id="ARBA00023134"/>
    </source>
</evidence>
<dbReference type="InterPro" id="IPR007034">
    <property type="entry name" value="BMS1_TSR1_C"/>
</dbReference>
<evidence type="ECO:0000256" key="6">
    <source>
        <dbReference type="ARBA" id="ARBA00022840"/>
    </source>
</evidence>
<dbReference type="GO" id="GO:0000479">
    <property type="term" value="P:endonucleolytic cleavage of tricistronic rRNA transcript (SSU-rRNA, 5.8S rRNA, LSU-rRNA)"/>
    <property type="evidence" value="ECO:0007669"/>
    <property type="project" value="TreeGrafter"/>
</dbReference>
<dbReference type="SMART" id="SM01362">
    <property type="entry name" value="DUF663"/>
    <property type="match status" value="1"/>
</dbReference>
<dbReference type="GO" id="GO:0003924">
    <property type="term" value="F:GTPase activity"/>
    <property type="evidence" value="ECO:0007669"/>
    <property type="project" value="TreeGrafter"/>
</dbReference>
<comment type="similarity">
    <text evidence="10">Belongs to the TRAFAC class translation factor GTPase superfamily. Bms1-like GTPase family. BMS1 subfamily.</text>
</comment>
<evidence type="ECO:0000256" key="1">
    <source>
        <dbReference type="ARBA" id="ARBA00004604"/>
    </source>
</evidence>
<dbReference type="Proteomes" id="UP000030656">
    <property type="component" value="Unassembled WGS sequence"/>
</dbReference>
<gene>
    <name evidence="13" type="ORF">PFFCH_04365</name>
</gene>